<accession>A0A387BCE4</accession>
<keyword evidence="2" id="KW-1185">Reference proteome</keyword>
<dbReference type="SUPFAM" id="SSF55785">
    <property type="entry name" value="PYP-like sensor domain (PAS domain)"/>
    <property type="match status" value="1"/>
</dbReference>
<dbReference type="EMBL" id="CP032627">
    <property type="protein sequence ID" value="AYG00128.1"/>
    <property type="molecule type" value="Genomic_DNA"/>
</dbReference>
<sequence>MIIQDKKLLTEILSVLTKTKNRKEVVMTEEKLSEVVGPEAIIKFETGTIKASTLDTIIKMLPFEMGFCDADDKFRWFSNNPDRVHKRRVEAFGKSVLELHPGVAHHVKKVLDDFREGKADEFEFWFPKRNGQPGQIYQKFMAVRDETGKYLGSMDVTINLDILKDKEGKHAPETIKEFQELKPLDK</sequence>
<dbReference type="Pfam" id="PF13596">
    <property type="entry name" value="PAS_10"/>
    <property type="match status" value="1"/>
</dbReference>
<dbReference type="OrthoDB" id="9769774at2"/>
<dbReference type="KEGG" id="lact:D7I46_02925"/>
<dbReference type="GO" id="GO:0016301">
    <property type="term" value="F:kinase activity"/>
    <property type="evidence" value="ECO:0007669"/>
    <property type="project" value="UniProtKB-KW"/>
</dbReference>
<evidence type="ECO:0000313" key="1">
    <source>
        <dbReference type="EMBL" id="AYG00128.1"/>
    </source>
</evidence>
<keyword evidence="1" id="KW-0808">Transferase</keyword>
<evidence type="ECO:0000313" key="2">
    <source>
        <dbReference type="Proteomes" id="UP000269374"/>
    </source>
</evidence>
<protein>
    <submittedName>
        <fullName evidence="1">Histidine kinase</fullName>
    </submittedName>
</protein>
<dbReference type="Proteomes" id="UP000269374">
    <property type="component" value="Chromosome"/>
</dbReference>
<gene>
    <name evidence="1" type="ORF">D7I46_02925</name>
</gene>
<proteinExistence type="predicted"/>
<organism evidence="1 2">
    <name type="scientific">Lactococcus allomyrinae</name>
    <dbReference type="NCBI Taxonomy" id="2419773"/>
    <lineage>
        <taxon>Bacteria</taxon>
        <taxon>Bacillati</taxon>
        <taxon>Bacillota</taxon>
        <taxon>Bacilli</taxon>
        <taxon>Lactobacillales</taxon>
        <taxon>Streptococcaceae</taxon>
        <taxon>Lactococcus</taxon>
    </lineage>
</organism>
<dbReference type="AlphaFoldDB" id="A0A387BCE4"/>
<dbReference type="Gene3D" id="3.30.450.20">
    <property type="entry name" value="PAS domain"/>
    <property type="match status" value="1"/>
</dbReference>
<dbReference type="InterPro" id="IPR035965">
    <property type="entry name" value="PAS-like_dom_sf"/>
</dbReference>
<keyword evidence="1" id="KW-0418">Kinase</keyword>
<name>A0A387BCE4_9LACT</name>
<reference evidence="1 2" key="1">
    <citation type="submission" date="2018-09" db="EMBL/GenBank/DDBJ databases">
        <title>Genome sequencing of strain 1JSPR-7.</title>
        <authorList>
            <person name="Heo J."/>
            <person name="Kim S.-J."/>
            <person name="Kwon S.-W."/>
        </authorList>
    </citation>
    <scope>NUCLEOTIDE SEQUENCE [LARGE SCALE GENOMIC DNA]</scope>
    <source>
        <strain evidence="1 2">1JSPR-7</strain>
    </source>
</reference>